<dbReference type="GO" id="GO:0022617">
    <property type="term" value="P:extracellular matrix disassembly"/>
    <property type="evidence" value="ECO:0007669"/>
    <property type="project" value="TreeGrafter"/>
</dbReference>
<dbReference type="PROSITE" id="PS00135">
    <property type="entry name" value="TRYPSIN_SER"/>
    <property type="match status" value="1"/>
</dbReference>
<dbReference type="PANTHER" id="PTHR24271">
    <property type="entry name" value="KALLIKREIN-RELATED"/>
    <property type="match status" value="1"/>
</dbReference>
<keyword evidence="5" id="KW-1015">Disulfide bond</keyword>
<dbReference type="SUPFAM" id="SSF50494">
    <property type="entry name" value="Trypsin-like serine proteases"/>
    <property type="match status" value="1"/>
</dbReference>
<evidence type="ECO:0000256" key="1">
    <source>
        <dbReference type="ARBA" id="ARBA00009228"/>
    </source>
</evidence>
<accession>A0A6P3FSY4</accession>
<evidence type="ECO:0000256" key="5">
    <source>
        <dbReference type="ARBA" id="ARBA00023157"/>
    </source>
</evidence>
<keyword evidence="4 6" id="KW-0720">Serine protease</keyword>
<organism evidence="8 9">
    <name type="scientific">Octodon degus</name>
    <name type="common">Degu</name>
    <name type="synonym">Sciurus degus</name>
    <dbReference type="NCBI Taxonomy" id="10160"/>
    <lineage>
        <taxon>Eukaryota</taxon>
        <taxon>Metazoa</taxon>
        <taxon>Chordata</taxon>
        <taxon>Craniata</taxon>
        <taxon>Vertebrata</taxon>
        <taxon>Euteleostomi</taxon>
        <taxon>Mammalia</taxon>
        <taxon>Eutheria</taxon>
        <taxon>Euarchontoglires</taxon>
        <taxon>Glires</taxon>
        <taxon>Rodentia</taxon>
        <taxon>Hystricomorpha</taxon>
        <taxon>Octodontidae</taxon>
        <taxon>Octodon</taxon>
    </lineage>
</organism>
<dbReference type="InterPro" id="IPR033116">
    <property type="entry name" value="TRYPSIN_SER"/>
</dbReference>
<dbReference type="SMART" id="SM00020">
    <property type="entry name" value="Tryp_SPc"/>
    <property type="match status" value="1"/>
</dbReference>
<dbReference type="InterPro" id="IPR009003">
    <property type="entry name" value="Peptidase_S1_PA"/>
</dbReference>
<dbReference type="PANTHER" id="PTHR24271:SF65">
    <property type="entry name" value="KALLIKREIN-4"/>
    <property type="match status" value="1"/>
</dbReference>
<dbReference type="PROSITE" id="PS50240">
    <property type="entry name" value="TRYPSIN_DOM"/>
    <property type="match status" value="1"/>
</dbReference>
<dbReference type="RefSeq" id="XP_004644705.2">
    <property type="nucleotide sequence ID" value="XM_004644648.2"/>
</dbReference>
<evidence type="ECO:0000259" key="7">
    <source>
        <dbReference type="PROSITE" id="PS50240"/>
    </source>
</evidence>
<dbReference type="GO" id="GO:0006508">
    <property type="term" value="P:proteolysis"/>
    <property type="evidence" value="ECO:0007669"/>
    <property type="project" value="UniProtKB-KW"/>
</dbReference>
<dbReference type="CDD" id="cd00190">
    <property type="entry name" value="Tryp_SPc"/>
    <property type="match status" value="1"/>
</dbReference>
<dbReference type="OrthoDB" id="546450at2759"/>
<dbReference type="GO" id="GO:0030141">
    <property type="term" value="C:secretory granule"/>
    <property type="evidence" value="ECO:0007669"/>
    <property type="project" value="TreeGrafter"/>
</dbReference>
<protein>
    <submittedName>
        <fullName evidence="9">Kallikrein-4-like</fullName>
    </submittedName>
</protein>
<comment type="similarity">
    <text evidence="1">Belongs to the peptidase S1 family. Snake venom subfamily.</text>
</comment>
<dbReference type="GO" id="GO:0004252">
    <property type="term" value="F:serine-type endopeptidase activity"/>
    <property type="evidence" value="ECO:0007669"/>
    <property type="project" value="InterPro"/>
</dbReference>
<dbReference type="FunFam" id="2.40.10.10:FF:000010">
    <property type="entry name" value="Kallikrein related peptidase 11"/>
    <property type="match status" value="1"/>
</dbReference>
<dbReference type="InParanoid" id="A0A6P3FSY4"/>
<dbReference type="GeneID" id="101581248"/>
<dbReference type="GO" id="GO:0097186">
    <property type="term" value="P:amelogenesis"/>
    <property type="evidence" value="ECO:0007669"/>
    <property type="project" value="TreeGrafter"/>
</dbReference>
<feature type="domain" description="Peptidase S1" evidence="7">
    <location>
        <begin position="69"/>
        <end position="289"/>
    </location>
</feature>
<dbReference type="PRINTS" id="PR00722">
    <property type="entry name" value="CHYMOTRYPSIN"/>
</dbReference>
<dbReference type="InterPro" id="IPR043504">
    <property type="entry name" value="Peptidase_S1_PA_chymotrypsin"/>
</dbReference>
<evidence type="ECO:0000256" key="2">
    <source>
        <dbReference type="ARBA" id="ARBA00022670"/>
    </source>
</evidence>
<dbReference type="PROSITE" id="PS00134">
    <property type="entry name" value="TRYPSIN_HIS"/>
    <property type="match status" value="1"/>
</dbReference>
<keyword evidence="8" id="KW-1185">Reference proteome</keyword>
<proteinExistence type="inferred from homology"/>
<reference evidence="9" key="1">
    <citation type="submission" date="2025-08" db="UniProtKB">
        <authorList>
            <consortium name="RefSeq"/>
        </authorList>
    </citation>
    <scope>IDENTIFICATION</scope>
</reference>
<dbReference type="Proteomes" id="UP000515203">
    <property type="component" value="Unplaced"/>
</dbReference>
<dbReference type="AlphaFoldDB" id="A0A6P3FSY4"/>
<dbReference type="Pfam" id="PF00089">
    <property type="entry name" value="Trypsin"/>
    <property type="match status" value="1"/>
</dbReference>
<gene>
    <name evidence="9" type="primary">LOC101581248</name>
</gene>
<evidence type="ECO:0000313" key="8">
    <source>
        <dbReference type="Proteomes" id="UP000515203"/>
    </source>
</evidence>
<evidence type="ECO:0000256" key="3">
    <source>
        <dbReference type="ARBA" id="ARBA00022801"/>
    </source>
</evidence>
<keyword evidence="2 6" id="KW-0645">Protease</keyword>
<evidence type="ECO:0000256" key="4">
    <source>
        <dbReference type="ARBA" id="ARBA00022825"/>
    </source>
</evidence>
<sequence length="316" mass="34919">MPMLGPLDITCALVTLNHQTPMGSTSGFHWIPPTQGMHCVLNLPLGAVILPEGSGRELPDQLPPVSELISGGFDCFPHSQPWQAALFYNNDGYCSGALVHPQWVLTAAHCWRPSYTIGLGLHRRDPPYEPGSLMLEANISVPHPKFYSHWNGSDLMLIKLSKPVVETSTIRIISVSSQCPKPGTRCWISGWGRLLDGQHPDVLQCTLIPVVSKESCIKLYQDSYDHTMFCAGGESIKDSCQGDSGSPLVCRGFLQGLVSWGLPPCGRPGFTGIYTNLCKFKWWIEKTIQSRVIRDKYIGIPTMYQVSPEHKDVKTS</sequence>
<dbReference type="InterPro" id="IPR001254">
    <property type="entry name" value="Trypsin_dom"/>
</dbReference>
<dbReference type="InterPro" id="IPR018114">
    <property type="entry name" value="TRYPSIN_HIS"/>
</dbReference>
<name>A0A6P3FSY4_OCTDE</name>
<evidence type="ECO:0000256" key="6">
    <source>
        <dbReference type="RuleBase" id="RU363034"/>
    </source>
</evidence>
<dbReference type="Gene3D" id="2.40.10.10">
    <property type="entry name" value="Trypsin-like serine proteases"/>
    <property type="match status" value="2"/>
</dbReference>
<dbReference type="InterPro" id="IPR001314">
    <property type="entry name" value="Peptidase_S1A"/>
</dbReference>
<evidence type="ECO:0000313" key="9">
    <source>
        <dbReference type="RefSeq" id="XP_004644705.2"/>
    </source>
</evidence>
<keyword evidence="3 6" id="KW-0378">Hydrolase</keyword>